<keyword evidence="2" id="KW-1185">Reference proteome</keyword>
<dbReference type="AlphaFoldDB" id="A0A1U7HVJ2"/>
<accession>A0A1U7HVJ2</accession>
<dbReference type="RefSeq" id="WP_015188280.1">
    <property type="nucleotide sequence ID" value="NZ_CAWMVK010000039.1"/>
</dbReference>
<protein>
    <submittedName>
        <fullName evidence="1">Uncharacterized protein</fullName>
    </submittedName>
</protein>
<evidence type="ECO:0000313" key="2">
    <source>
        <dbReference type="Proteomes" id="UP000185984"/>
    </source>
</evidence>
<dbReference type="OrthoDB" id="517878at2"/>
<reference evidence="1 2" key="1">
    <citation type="submission" date="2016-11" db="EMBL/GenBank/DDBJ databases">
        <title>Draft Genome Sequences of Nine Cyanobacterial Strains from Diverse Habitats.</title>
        <authorList>
            <person name="Zhu T."/>
            <person name="Hou S."/>
            <person name="Lu X."/>
            <person name="Hess W.R."/>
        </authorList>
    </citation>
    <scope>NUCLEOTIDE SEQUENCE [LARGE SCALE GENOMIC DNA]</scope>
    <source>
        <strain evidence="1 2">5.2 s.c.1</strain>
    </source>
</reference>
<sequence>MSAQDQARALMMRHHHLIRNRQQSMLNRAASEMGLDGTEYLDYIQDIQGKVNPSFRSTYDRSSATMS</sequence>
<proteinExistence type="predicted"/>
<evidence type="ECO:0000313" key="1">
    <source>
        <dbReference type="EMBL" id="OKH27614.1"/>
    </source>
</evidence>
<dbReference type="STRING" id="247279.NIES1031_06715"/>
<name>A0A1U7HVJ2_9CHRO</name>
<organism evidence="1 2">
    <name type="scientific">Chroogloeocystis siderophila 5.2 s.c.1</name>
    <dbReference type="NCBI Taxonomy" id="247279"/>
    <lineage>
        <taxon>Bacteria</taxon>
        <taxon>Bacillati</taxon>
        <taxon>Cyanobacteriota</taxon>
        <taxon>Cyanophyceae</taxon>
        <taxon>Oscillatoriophycideae</taxon>
        <taxon>Chroococcales</taxon>
        <taxon>Chroococcaceae</taxon>
        <taxon>Chroogloeocystis</taxon>
    </lineage>
</organism>
<dbReference type="Proteomes" id="UP000185984">
    <property type="component" value="Unassembled WGS sequence"/>
</dbReference>
<gene>
    <name evidence="1" type="ORF">NIES1031_06715</name>
</gene>
<comment type="caution">
    <text evidence="1">The sequence shown here is derived from an EMBL/GenBank/DDBJ whole genome shotgun (WGS) entry which is preliminary data.</text>
</comment>
<dbReference type="EMBL" id="MRCC01000005">
    <property type="protein sequence ID" value="OKH27614.1"/>
    <property type="molecule type" value="Genomic_DNA"/>
</dbReference>